<name>A0A256FAI4_9HYPH</name>
<comment type="caution">
    <text evidence="1">The sequence shown here is derived from an EMBL/GenBank/DDBJ whole genome shotgun (WGS) entry which is preliminary data.</text>
</comment>
<dbReference type="AlphaFoldDB" id="A0A256FAI4"/>
<sequence>MQRSSARRFGLFYNACRYLKTGSHFWATSFCLERIPKSVKRFSEKMRVKTNI</sequence>
<keyword evidence="2" id="KW-1185">Reference proteome</keyword>
<gene>
    <name evidence="1" type="ORF">CEV33_1438</name>
</gene>
<dbReference type="EMBL" id="NNRL01000161">
    <property type="protein sequence ID" value="OYR11875.1"/>
    <property type="molecule type" value="Genomic_DNA"/>
</dbReference>
<evidence type="ECO:0000313" key="1">
    <source>
        <dbReference type="EMBL" id="OYR11875.1"/>
    </source>
</evidence>
<protein>
    <submittedName>
        <fullName evidence="1">Uncharacterized protein</fullName>
    </submittedName>
</protein>
<reference evidence="1 2" key="1">
    <citation type="submission" date="2017-07" db="EMBL/GenBank/DDBJ databases">
        <title>Phylogenetic study on the rhizospheric bacterium Ochrobactrum sp. A44.</title>
        <authorList>
            <person name="Krzyzanowska D.M."/>
            <person name="Ossowicki A."/>
            <person name="Rajewska M."/>
            <person name="Maciag T."/>
            <person name="Kaczynski Z."/>
            <person name="Czerwicka M."/>
            <person name="Jafra S."/>
        </authorList>
    </citation>
    <scope>NUCLEOTIDE SEQUENCE [LARGE SCALE GENOMIC DNA]</scope>
    <source>
        <strain evidence="1 2">OgA9a</strain>
    </source>
</reference>
<organism evidence="1 2">
    <name type="scientific">Brucella grignonensis</name>
    <dbReference type="NCBI Taxonomy" id="94627"/>
    <lineage>
        <taxon>Bacteria</taxon>
        <taxon>Pseudomonadati</taxon>
        <taxon>Pseudomonadota</taxon>
        <taxon>Alphaproteobacteria</taxon>
        <taxon>Hyphomicrobiales</taxon>
        <taxon>Brucellaceae</taxon>
        <taxon>Brucella/Ochrobactrum group</taxon>
        <taxon>Brucella</taxon>
    </lineage>
</organism>
<dbReference type="Proteomes" id="UP000216478">
    <property type="component" value="Unassembled WGS sequence"/>
</dbReference>
<evidence type="ECO:0000313" key="2">
    <source>
        <dbReference type="Proteomes" id="UP000216478"/>
    </source>
</evidence>
<accession>A0A256FAI4</accession>
<proteinExistence type="predicted"/>